<dbReference type="AlphaFoldDB" id="A0AAP0R1Q6"/>
<dbReference type="EMBL" id="JBBPBK010000370">
    <property type="protein sequence ID" value="KAK9265560.1"/>
    <property type="molecule type" value="Genomic_DNA"/>
</dbReference>
<protein>
    <submittedName>
        <fullName evidence="1">Uncharacterized protein</fullName>
    </submittedName>
</protein>
<dbReference type="Proteomes" id="UP001415857">
    <property type="component" value="Unassembled WGS sequence"/>
</dbReference>
<dbReference type="GO" id="GO:0005811">
    <property type="term" value="C:lipid droplet"/>
    <property type="evidence" value="ECO:0007669"/>
    <property type="project" value="InterPro"/>
</dbReference>
<reference evidence="1 2" key="1">
    <citation type="journal article" date="2024" name="Plant J.">
        <title>Genome sequences and population genomics reveal climatic adaptation and genomic divergence between two closely related sweetgum species.</title>
        <authorList>
            <person name="Xu W.Q."/>
            <person name="Ren C.Q."/>
            <person name="Zhang X.Y."/>
            <person name="Comes H.P."/>
            <person name="Liu X.H."/>
            <person name="Li Y.G."/>
            <person name="Kettle C.J."/>
            <person name="Jalonen R."/>
            <person name="Gaisberger H."/>
            <person name="Ma Y.Z."/>
            <person name="Qiu Y.X."/>
        </authorList>
    </citation>
    <scope>NUCLEOTIDE SEQUENCE [LARGE SCALE GENOMIC DNA]</scope>
    <source>
        <strain evidence="1">Hangzhou</strain>
    </source>
</reference>
<proteinExistence type="predicted"/>
<dbReference type="PANTHER" id="PTHR11764">
    <property type="entry name" value="TERPENE CYCLASE/MUTASE FAMILY MEMBER"/>
    <property type="match status" value="1"/>
</dbReference>
<name>A0AAP0R1Q6_LIQFO</name>
<dbReference type="PANTHER" id="PTHR11764:SF19">
    <property type="entry name" value="TERPENE CYCLASE_MUTASE FAMILY MEMBER"/>
    <property type="match status" value="1"/>
</dbReference>
<dbReference type="InterPro" id="IPR018333">
    <property type="entry name" value="Squalene_cyclase"/>
</dbReference>
<comment type="caution">
    <text evidence="1">The sequence shown here is derived from an EMBL/GenBank/DDBJ whole genome shotgun (WGS) entry which is preliminary data.</text>
</comment>
<accession>A0AAP0R1Q6</accession>
<evidence type="ECO:0000313" key="1">
    <source>
        <dbReference type="EMBL" id="KAK9265560.1"/>
    </source>
</evidence>
<evidence type="ECO:0000313" key="2">
    <source>
        <dbReference type="Proteomes" id="UP001415857"/>
    </source>
</evidence>
<keyword evidence="2" id="KW-1185">Reference proteome</keyword>
<organism evidence="1 2">
    <name type="scientific">Liquidambar formosana</name>
    <name type="common">Formosan gum</name>
    <dbReference type="NCBI Taxonomy" id="63359"/>
    <lineage>
        <taxon>Eukaryota</taxon>
        <taxon>Viridiplantae</taxon>
        <taxon>Streptophyta</taxon>
        <taxon>Embryophyta</taxon>
        <taxon>Tracheophyta</taxon>
        <taxon>Spermatophyta</taxon>
        <taxon>Magnoliopsida</taxon>
        <taxon>eudicotyledons</taxon>
        <taxon>Gunneridae</taxon>
        <taxon>Pentapetalae</taxon>
        <taxon>Saxifragales</taxon>
        <taxon>Altingiaceae</taxon>
        <taxon>Liquidambar</taxon>
    </lineage>
</organism>
<gene>
    <name evidence="1" type="ORF">L1049_021566</name>
</gene>
<sequence>MWKLKTVEGYGRPCLTTVNNHIGRQHWEFDPDSGTPEEQANVKRVREEYFKKREIGRLKIHHVGFWRLPPYIHMLTRSLNKELNCLLREGIVKGVAYIQKWGCDQQGSFLFRRS</sequence>
<dbReference type="GO" id="GO:0016104">
    <property type="term" value="P:triterpenoid biosynthetic process"/>
    <property type="evidence" value="ECO:0007669"/>
    <property type="project" value="InterPro"/>
</dbReference>
<dbReference type="GO" id="GO:0016866">
    <property type="term" value="F:intramolecular transferase activity"/>
    <property type="evidence" value="ECO:0007669"/>
    <property type="project" value="InterPro"/>
</dbReference>